<dbReference type="AlphaFoldDB" id="A0A915Q047"/>
<evidence type="ECO:0000256" key="2">
    <source>
        <dbReference type="SAM" id="SignalP"/>
    </source>
</evidence>
<feature type="domain" description="C6" evidence="3">
    <location>
        <begin position="439"/>
        <end position="535"/>
    </location>
</feature>
<feature type="region of interest" description="Disordered" evidence="1">
    <location>
        <begin position="229"/>
        <end position="249"/>
    </location>
</feature>
<feature type="domain" description="C6" evidence="3">
    <location>
        <begin position="559"/>
        <end position="655"/>
    </location>
</feature>
<evidence type="ECO:0000259" key="3">
    <source>
        <dbReference type="SMART" id="SM01048"/>
    </source>
</evidence>
<evidence type="ECO:0000256" key="1">
    <source>
        <dbReference type="SAM" id="MobiDB-lite"/>
    </source>
</evidence>
<dbReference type="Pfam" id="PF01681">
    <property type="entry name" value="C6"/>
    <property type="match status" value="2"/>
</dbReference>
<name>A0A915Q047_9BILA</name>
<dbReference type="Pfam" id="PF00090">
    <property type="entry name" value="TSP_1"/>
    <property type="match status" value="1"/>
</dbReference>
<accession>A0A915Q047</accession>
<dbReference type="Proteomes" id="UP000887581">
    <property type="component" value="Unplaced"/>
</dbReference>
<evidence type="ECO:0000313" key="5">
    <source>
        <dbReference type="WBParaSite" id="sdigi.contig405.g8091.t1"/>
    </source>
</evidence>
<dbReference type="SMART" id="SM00209">
    <property type="entry name" value="TSP1"/>
    <property type="match status" value="1"/>
</dbReference>
<dbReference type="InterPro" id="IPR000884">
    <property type="entry name" value="TSP1_rpt"/>
</dbReference>
<keyword evidence="2" id="KW-0732">Signal</keyword>
<dbReference type="SMART" id="SM01048">
    <property type="entry name" value="C6"/>
    <property type="match status" value="3"/>
</dbReference>
<evidence type="ECO:0000313" key="4">
    <source>
        <dbReference type="Proteomes" id="UP000887581"/>
    </source>
</evidence>
<sequence length="765" mass="82357">MNAWSSIVLTMHFYISIHSQEMITCSSVGVWSSWSSWHNTAPVDQYGLYFQSRQSAVYAEVRLCVQDETYPAHCSDNFPVSSELSTMMDSSMGSTAGTVDTTVITRTTTPAITTKIGTITPTLTAATVFTGTTIPTIETTVATVSSTVATTSTIGTTATTIPTIIPTIMSLSGTTTAATFATGTTAAATPTIPATKPPAPTTAAAIPTIPATKPPAPITAADIDTIPESTTAAAVPTTSVPVRTSPTTSIMKPAAPTTASVLPTTKSTIVTLCPEVPSTVPSLNFQLRHEDVIQKLLEKHHQIIPSIKKIRTKRQLNFCRACVNLVATTSNLKHNNGADGQLVIVYGVDSGGCRTADIICYSGSSTNQDAIIYANGNKNSPLAISPTGTIQLNLFCDRNSHWTIPNLQINIRSVTCLLQDNLQPTVTRPPPTLTTPKPCSTCPNVITAKVENPALGEIDGMLTIQYEKDDNGCRVAKLVCSTNYEFTEAIIYLNGMKNSPVARSKNGTVMFSLLCSNNLRFRLFDSRDFISNVTCLSREFTPPTTTTMRAVTTKGPPLCSKCGNIRTLKISNLKVNERNGQLKIEYSKQADGCRLANIVCGDGEIQTTARIFVNGRNDLPLISDITGEVEIELACGTDTKWKVFQATAIIESVSCLIIDVSRTTTMEPATTSAGLTVPECQAQWTEWISWSSCTDSCGAFGSRKRFRSCERNHDDCFCIGSISDSEFCNIQPCLYPRSSCRKDYFVSAVDQKFACVPKNHIGESA</sequence>
<keyword evidence="4" id="KW-1185">Reference proteome</keyword>
<dbReference type="WBParaSite" id="sdigi.contig405.g8091.t1">
    <property type="protein sequence ID" value="sdigi.contig405.g8091.t1"/>
    <property type="gene ID" value="sdigi.contig405.g8091"/>
</dbReference>
<dbReference type="SUPFAM" id="SSF82895">
    <property type="entry name" value="TSP-1 type 1 repeat"/>
    <property type="match status" value="1"/>
</dbReference>
<feature type="domain" description="C6" evidence="3">
    <location>
        <begin position="319"/>
        <end position="416"/>
    </location>
</feature>
<feature type="chain" id="PRO_5037640577" evidence="2">
    <location>
        <begin position="20"/>
        <end position="765"/>
    </location>
</feature>
<organism evidence="4 5">
    <name type="scientific">Setaria digitata</name>
    <dbReference type="NCBI Taxonomy" id="48799"/>
    <lineage>
        <taxon>Eukaryota</taxon>
        <taxon>Metazoa</taxon>
        <taxon>Ecdysozoa</taxon>
        <taxon>Nematoda</taxon>
        <taxon>Chromadorea</taxon>
        <taxon>Rhabditida</taxon>
        <taxon>Spirurina</taxon>
        <taxon>Spiruromorpha</taxon>
        <taxon>Filarioidea</taxon>
        <taxon>Setariidae</taxon>
        <taxon>Setaria</taxon>
    </lineage>
</organism>
<dbReference type="InterPro" id="IPR036383">
    <property type="entry name" value="TSP1_rpt_sf"/>
</dbReference>
<dbReference type="InterPro" id="IPR002601">
    <property type="entry name" value="C6_domain"/>
</dbReference>
<reference evidence="5" key="1">
    <citation type="submission" date="2022-11" db="UniProtKB">
        <authorList>
            <consortium name="WormBaseParasite"/>
        </authorList>
    </citation>
    <scope>IDENTIFICATION</scope>
</reference>
<dbReference type="Gene3D" id="2.20.100.10">
    <property type="entry name" value="Thrombospondin type-1 (TSP1) repeat"/>
    <property type="match status" value="1"/>
</dbReference>
<proteinExistence type="predicted"/>
<feature type="signal peptide" evidence="2">
    <location>
        <begin position="1"/>
        <end position="19"/>
    </location>
</feature>
<feature type="compositionally biased region" description="Low complexity" evidence="1">
    <location>
        <begin position="229"/>
        <end position="248"/>
    </location>
</feature>
<dbReference type="PROSITE" id="PS50092">
    <property type="entry name" value="TSP1"/>
    <property type="match status" value="1"/>
</dbReference>
<protein>
    <submittedName>
        <fullName evidence="5">C6 domain-containing protein</fullName>
    </submittedName>
</protein>